<gene>
    <name evidence="1" type="ORF">RPERSI_LOCUS29988</name>
</gene>
<feature type="non-terminal residue" evidence="1">
    <location>
        <position position="114"/>
    </location>
</feature>
<evidence type="ECO:0000313" key="2">
    <source>
        <dbReference type="Proteomes" id="UP000789920"/>
    </source>
</evidence>
<proteinExistence type="predicted"/>
<organism evidence="1 2">
    <name type="scientific">Racocetra persica</name>
    <dbReference type="NCBI Taxonomy" id="160502"/>
    <lineage>
        <taxon>Eukaryota</taxon>
        <taxon>Fungi</taxon>
        <taxon>Fungi incertae sedis</taxon>
        <taxon>Mucoromycota</taxon>
        <taxon>Glomeromycotina</taxon>
        <taxon>Glomeromycetes</taxon>
        <taxon>Diversisporales</taxon>
        <taxon>Gigasporaceae</taxon>
        <taxon>Racocetra</taxon>
    </lineage>
</organism>
<comment type="caution">
    <text evidence="1">The sequence shown here is derived from an EMBL/GenBank/DDBJ whole genome shotgun (WGS) entry which is preliminary data.</text>
</comment>
<protein>
    <submittedName>
        <fullName evidence="1">8625_t:CDS:1</fullName>
    </submittedName>
</protein>
<evidence type="ECO:0000313" key="1">
    <source>
        <dbReference type="EMBL" id="CAG8836590.1"/>
    </source>
</evidence>
<keyword evidence="2" id="KW-1185">Reference proteome</keyword>
<reference evidence="1" key="1">
    <citation type="submission" date="2021-06" db="EMBL/GenBank/DDBJ databases">
        <authorList>
            <person name="Kallberg Y."/>
            <person name="Tangrot J."/>
            <person name="Rosling A."/>
        </authorList>
    </citation>
    <scope>NUCLEOTIDE SEQUENCE</scope>
    <source>
        <strain evidence="1">MA461A</strain>
    </source>
</reference>
<dbReference type="EMBL" id="CAJVQC010115183">
    <property type="protein sequence ID" value="CAG8836590.1"/>
    <property type="molecule type" value="Genomic_DNA"/>
</dbReference>
<sequence>SVVQKRRKVSDKNIEKVIIKKFKQNDYTYTPEFGSLTTTLSTTAQIFVHDNLPQFSSRFSSYGILADKNLDQHLALTVSLSVGEAIIKNSLNLTQYQYWLTDNTAYISGLKGGA</sequence>
<accession>A0ACA9SF70</accession>
<name>A0ACA9SF70_9GLOM</name>
<dbReference type="Proteomes" id="UP000789920">
    <property type="component" value="Unassembled WGS sequence"/>
</dbReference>
<feature type="non-terminal residue" evidence="1">
    <location>
        <position position="1"/>
    </location>
</feature>